<proteinExistence type="predicted"/>
<evidence type="ECO:0000313" key="1">
    <source>
        <dbReference type="EMBL" id="GAA56318.1"/>
    </source>
</evidence>
<sequence length="158" mass="17377">MVQESVFLRTLRYFVGYFTSHSNRIMGTCAAYGHSGWQFGPEHTARFPATMNNAVYKKPHCGINNSRILSSNLCPLKMNNPSRNTSSGSNFLKCLCCFLQCIDISKTCVFSTGRILTALLLKHCCMRLPSARNNRLTLSLDAAAGVPLGSSVISLNYG</sequence>
<gene>
    <name evidence="1" type="ORF">CLF_110566</name>
</gene>
<reference key="2">
    <citation type="submission" date="2011-10" db="EMBL/GenBank/DDBJ databases">
        <title>The genome and transcriptome sequence of Clonorchis sinensis provide insights into the carcinogenic liver fluke.</title>
        <authorList>
            <person name="Wang X."/>
            <person name="Huang Y."/>
            <person name="Chen W."/>
            <person name="Liu H."/>
            <person name="Guo L."/>
            <person name="Chen Y."/>
            <person name="Luo F."/>
            <person name="Zhou W."/>
            <person name="Sun J."/>
            <person name="Mao Q."/>
            <person name="Liang P."/>
            <person name="Zhou C."/>
            <person name="Tian Y."/>
            <person name="Men J."/>
            <person name="Lv X."/>
            <person name="Huang L."/>
            <person name="Zhou J."/>
            <person name="Hu Y."/>
            <person name="Li R."/>
            <person name="Zhang F."/>
            <person name="Lei H."/>
            <person name="Li X."/>
            <person name="Hu X."/>
            <person name="Liang C."/>
            <person name="Xu J."/>
            <person name="Wu Z."/>
            <person name="Yu X."/>
        </authorList>
    </citation>
    <scope>NUCLEOTIDE SEQUENCE</scope>
    <source>
        <strain>Henan</strain>
    </source>
</reference>
<reference evidence="1" key="1">
    <citation type="journal article" date="2011" name="Genome Biol.">
        <title>The draft genome of the carcinogenic human liver fluke Clonorchis sinensis.</title>
        <authorList>
            <person name="Wang X."/>
            <person name="Chen W."/>
            <person name="Huang Y."/>
            <person name="Sun J."/>
            <person name="Men J."/>
            <person name="Liu H."/>
            <person name="Luo F."/>
            <person name="Guo L."/>
            <person name="Lv X."/>
            <person name="Deng C."/>
            <person name="Zhou C."/>
            <person name="Fan Y."/>
            <person name="Li X."/>
            <person name="Huang L."/>
            <person name="Hu Y."/>
            <person name="Liang C."/>
            <person name="Hu X."/>
            <person name="Xu J."/>
            <person name="Yu X."/>
        </authorList>
    </citation>
    <scope>NUCLEOTIDE SEQUENCE [LARGE SCALE GENOMIC DNA]</scope>
    <source>
        <strain evidence="1">Henan</strain>
    </source>
</reference>
<dbReference type="Proteomes" id="UP000008909">
    <property type="component" value="Unassembled WGS sequence"/>
</dbReference>
<accession>G7YTN8</accession>
<protein>
    <submittedName>
        <fullName evidence="1">Uncharacterized protein</fullName>
    </submittedName>
</protein>
<evidence type="ECO:0000313" key="2">
    <source>
        <dbReference type="Proteomes" id="UP000008909"/>
    </source>
</evidence>
<keyword evidence="2" id="KW-1185">Reference proteome</keyword>
<organism evidence="1 2">
    <name type="scientific">Clonorchis sinensis</name>
    <name type="common">Chinese liver fluke</name>
    <dbReference type="NCBI Taxonomy" id="79923"/>
    <lineage>
        <taxon>Eukaryota</taxon>
        <taxon>Metazoa</taxon>
        <taxon>Spiralia</taxon>
        <taxon>Lophotrochozoa</taxon>
        <taxon>Platyhelminthes</taxon>
        <taxon>Trematoda</taxon>
        <taxon>Digenea</taxon>
        <taxon>Opisthorchiida</taxon>
        <taxon>Opisthorchiata</taxon>
        <taxon>Opisthorchiidae</taxon>
        <taxon>Clonorchis</taxon>
    </lineage>
</organism>
<dbReference type="AlphaFoldDB" id="G7YTN8"/>
<name>G7YTN8_CLOSI</name>
<dbReference type="EMBL" id="DF144216">
    <property type="protein sequence ID" value="GAA56318.1"/>
    <property type="molecule type" value="Genomic_DNA"/>
</dbReference>